<dbReference type="InterPro" id="IPR002896">
    <property type="entry name" value="Herpes_glycop_dom"/>
</dbReference>
<organism evidence="10">
    <name type="scientific">Beluga whale alphaherpesvirus 1</name>
    <dbReference type="NCBI Taxonomy" id="1434720"/>
    <lineage>
        <taxon>Viruses</taxon>
        <taxon>Duplodnaviria</taxon>
        <taxon>Heunggongvirae</taxon>
        <taxon>Peploviricota</taxon>
        <taxon>Herviviricetes</taxon>
        <taxon>Herpesvirales</taxon>
        <taxon>Orthoherpesviridae</taxon>
        <taxon>Alphaherpesvirinae</taxon>
        <taxon>Varicellovirus</taxon>
        <taxon>Varicellovirus monodontidalpha1</taxon>
        <taxon>Monodontid alphaherpesvirus 1</taxon>
    </lineage>
</organism>
<evidence type="ECO:0000256" key="1">
    <source>
        <dbReference type="ARBA" id="ARBA00004167"/>
    </source>
</evidence>
<name>A0A286MM85_9ALPH</name>
<evidence type="ECO:0000256" key="7">
    <source>
        <dbReference type="SAM" id="MobiDB-lite"/>
    </source>
</evidence>
<dbReference type="Pfam" id="PF01537">
    <property type="entry name" value="Herpes_glycop_D"/>
    <property type="match status" value="1"/>
</dbReference>
<evidence type="ECO:0000313" key="10">
    <source>
        <dbReference type="EMBL" id="ASW27111.1"/>
    </source>
</evidence>
<evidence type="ECO:0000256" key="6">
    <source>
        <dbReference type="ARBA" id="ARBA00023180"/>
    </source>
</evidence>
<keyword evidence="10" id="KW-0261">Viral envelope protein</keyword>
<dbReference type="SUPFAM" id="SSF48726">
    <property type="entry name" value="Immunoglobulin"/>
    <property type="match status" value="1"/>
</dbReference>
<dbReference type="Gene3D" id="2.70.230.10">
    <property type="match status" value="1"/>
</dbReference>
<keyword evidence="6" id="KW-0325">Glycoprotein</keyword>
<sequence>MRTEWLSTWLAACGALLAAPTPSPRTTVYVEPPPYPSPRYPYTVLWHERGPIPSAFPSDPARQVEVFHVTGPGGCGMVALVSDAQVSRLLWDAAPHPAKYRASVSWFYVTSECARPIYTIEYVDCDPRRTFGYCASRTPAFWSDVYSAFSYPTADELGLVLAAPPQRLAGTYRRRVSVNDRDIFTDFMVVLPGEACWFSQPLDDAKAHYGACYTNAEFERGIDRMTYMAPYYQQEALSVMVRYWYEQHGGVVPERFEAAKRYEVPPADPGERPAEGGATVAPGPGRDDVSEPAPAPAAEPPRRGPEEPPRRPPAGWPSFDADTPATAPPPPSRAKVYGIAGGVVAAFLLTGLLTFGVVYWWHHARGSTTRIGKPRPTRFKNVPYRALPS</sequence>
<evidence type="ECO:0000256" key="3">
    <source>
        <dbReference type="ARBA" id="ARBA00022729"/>
    </source>
</evidence>
<dbReference type="GO" id="GO:0019031">
    <property type="term" value="C:viral envelope"/>
    <property type="evidence" value="ECO:0007669"/>
    <property type="project" value="UniProtKB-KW"/>
</dbReference>
<dbReference type="InterPro" id="IPR036179">
    <property type="entry name" value="Ig-like_dom_sf"/>
</dbReference>
<keyword evidence="4 8" id="KW-1133">Transmembrane helix</keyword>
<keyword evidence="3" id="KW-0732">Signal</keyword>
<dbReference type="GeneID" id="65100025"/>
<evidence type="ECO:0000256" key="8">
    <source>
        <dbReference type="SAM" id="Phobius"/>
    </source>
</evidence>
<protein>
    <submittedName>
        <fullName evidence="10">Envelope glycoprotein D</fullName>
    </submittedName>
</protein>
<feature type="region of interest" description="Disordered" evidence="7">
    <location>
        <begin position="264"/>
        <end position="332"/>
    </location>
</feature>
<evidence type="ECO:0000313" key="11">
    <source>
        <dbReference type="Proteomes" id="UP000297205"/>
    </source>
</evidence>
<dbReference type="Proteomes" id="UP000297205">
    <property type="component" value="Segment"/>
</dbReference>
<accession>A0A286MM85</accession>
<keyword evidence="11" id="KW-1185">Reference proteome</keyword>
<evidence type="ECO:0000256" key="2">
    <source>
        <dbReference type="ARBA" id="ARBA00022692"/>
    </source>
</evidence>
<dbReference type="RefSeq" id="YP_010085004.1">
    <property type="nucleotide sequence ID" value="NC_055166.1"/>
</dbReference>
<feature type="domain" description="Herpesvirus glycoprotein D/GG/GX" evidence="9">
    <location>
        <begin position="71"/>
        <end position="189"/>
    </location>
</feature>
<keyword evidence="5 8" id="KW-0472">Membrane</keyword>
<comment type="subcellular location">
    <subcellularLocation>
        <location evidence="1">Membrane</location>
        <topology evidence="1">Single-pass membrane protein</topology>
    </subcellularLocation>
</comment>
<proteinExistence type="predicted"/>
<evidence type="ECO:0000256" key="5">
    <source>
        <dbReference type="ARBA" id="ARBA00023136"/>
    </source>
</evidence>
<reference evidence="10" key="1">
    <citation type="submission" date="2017-08" db="EMBL/GenBank/DDBJ databases">
        <title>Genome sequence of an alphaherpesvirus from a beluga whale (Delphinapterus leucas).</title>
        <authorList>
            <person name="Davison A.J."/>
            <person name="Nielsen O."/>
            <person name="Subramaniam K."/>
            <person name="Jacob J.M."/>
            <person name="Romero C.H."/>
            <person name="Burek-Huntington K.A."/>
            <person name="Waltzek T.B."/>
        </authorList>
    </citation>
    <scope>NUCLEOTIDE SEQUENCE [LARGE SCALE GENOMIC DNA]</scope>
    <source>
        <strain evidence="10">LN3131-1</strain>
    </source>
</reference>
<feature type="transmembrane region" description="Helical" evidence="8">
    <location>
        <begin position="336"/>
        <end position="361"/>
    </location>
</feature>
<keyword evidence="10" id="KW-0946">Virion</keyword>
<gene>
    <name evidence="10" type="primary">US6</name>
</gene>
<evidence type="ECO:0000256" key="4">
    <source>
        <dbReference type="ARBA" id="ARBA00022989"/>
    </source>
</evidence>
<dbReference type="KEGG" id="vg:65100025"/>
<keyword evidence="2 8" id="KW-0812">Transmembrane</keyword>
<dbReference type="GO" id="GO:0016020">
    <property type="term" value="C:membrane"/>
    <property type="evidence" value="ECO:0007669"/>
    <property type="project" value="UniProtKB-SubCell"/>
</dbReference>
<feature type="compositionally biased region" description="Basic and acidic residues" evidence="7">
    <location>
        <begin position="264"/>
        <end position="274"/>
    </location>
</feature>
<evidence type="ECO:0000259" key="9">
    <source>
        <dbReference type="Pfam" id="PF01537"/>
    </source>
</evidence>
<feature type="compositionally biased region" description="Basic and acidic residues" evidence="7">
    <location>
        <begin position="300"/>
        <end position="310"/>
    </location>
</feature>
<dbReference type="EMBL" id="MF678601">
    <property type="protein sequence ID" value="ASW27111.1"/>
    <property type="molecule type" value="Genomic_DNA"/>
</dbReference>